<dbReference type="InterPro" id="IPR001544">
    <property type="entry name" value="Aminotrans_IV"/>
</dbReference>
<dbReference type="InterPro" id="IPR036038">
    <property type="entry name" value="Aminotransferase-like"/>
</dbReference>
<dbReference type="GO" id="GO:0003824">
    <property type="term" value="F:catalytic activity"/>
    <property type="evidence" value="ECO:0007669"/>
    <property type="project" value="InterPro"/>
</dbReference>
<dbReference type="Proteomes" id="UP000427071">
    <property type="component" value="Chromosome"/>
</dbReference>
<dbReference type="SUPFAM" id="SSF56752">
    <property type="entry name" value="D-aminoacid aminotransferase-like PLP-dependent enzymes"/>
    <property type="match status" value="1"/>
</dbReference>
<dbReference type="Pfam" id="PF01063">
    <property type="entry name" value="Aminotran_4"/>
    <property type="match status" value="1"/>
</dbReference>
<keyword evidence="2" id="KW-1185">Reference proteome</keyword>
<dbReference type="EMBL" id="CP046452">
    <property type="protein sequence ID" value="QGU02607.1"/>
    <property type="molecule type" value="Genomic_DNA"/>
</dbReference>
<evidence type="ECO:0000313" key="1">
    <source>
        <dbReference type="EMBL" id="QGU02607.1"/>
    </source>
</evidence>
<organism evidence="1 2">
    <name type="scientific">Corynebacterium kalinowskii</name>
    <dbReference type="NCBI Taxonomy" id="2675216"/>
    <lineage>
        <taxon>Bacteria</taxon>
        <taxon>Bacillati</taxon>
        <taxon>Actinomycetota</taxon>
        <taxon>Actinomycetes</taxon>
        <taxon>Mycobacteriales</taxon>
        <taxon>Corynebacteriaceae</taxon>
        <taxon>Corynebacterium</taxon>
    </lineage>
</organism>
<protein>
    <submittedName>
        <fullName evidence="1">Uncharacterized protein</fullName>
    </submittedName>
</protein>
<proteinExistence type="predicted"/>
<evidence type="ECO:0000313" key="2">
    <source>
        <dbReference type="Proteomes" id="UP000427071"/>
    </source>
</evidence>
<dbReference type="InterPro" id="IPR043132">
    <property type="entry name" value="BCAT-like_C"/>
</dbReference>
<sequence length="199" mass="22333">MTVTSFRMVDGRVRNLGAHFQRLGLTPDRIRSVRAELRAFGPEPCFPQVTDTAEVLFRPDRPFTEVIRVDPTPHLDERTQPTIKGPDLAWLAARHQETQAKGFDEGVLIDEKGLIVEGLFSALIVWRDGPVLSAHPDALPSTTAQQLSRLLPITQDVITVEDLSRPMWLLNAFSGVRTTSADYPVTEINRRLWALADRV</sequence>
<gene>
    <name evidence="1" type="ORF">CKALI_08740</name>
</gene>
<dbReference type="KEGG" id="ckw:CKALI_08740"/>
<dbReference type="AlphaFoldDB" id="A0A6B8VSJ3"/>
<accession>A0A6B8VSJ3</accession>
<reference evidence="2" key="1">
    <citation type="submission" date="2019-11" db="EMBL/GenBank/DDBJ databases">
        <title>Complete genome sequence of Corynebacterium kalinowskii 1959, a novel Corynebacterium species isolated from soil of a small paddock in Vilsendorf, Germany.</title>
        <authorList>
            <person name="Schaffert L."/>
            <person name="Ruwe M."/>
            <person name="Milse J."/>
            <person name="Hanuschka K."/>
            <person name="Ortseifen V."/>
            <person name="Droste J."/>
            <person name="Brandt D."/>
            <person name="Schlueter L."/>
            <person name="Kutter Y."/>
            <person name="Vinke S."/>
            <person name="Viehoefer P."/>
            <person name="Jacob L."/>
            <person name="Luebke N.-C."/>
            <person name="Schulte-Berndt E."/>
            <person name="Hain C."/>
            <person name="Linder M."/>
            <person name="Schmidt P."/>
            <person name="Wollenschlaeger L."/>
            <person name="Luttermann T."/>
            <person name="Thieme E."/>
            <person name="Hassa J."/>
            <person name="Haak M."/>
            <person name="Wittchen M."/>
            <person name="Mentz A."/>
            <person name="Persicke M."/>
            <person name="Busche T."/>
            <person name="Ruckert C."/>
        </authorList>
    </citation>
    <scope>NUCLEOTIDE SEQUENCE [LARGE SCALE GENOMIC DNA]</scope>
    <source>
        <strain evidence="2">1959</strain>
    </source>
</reference>
<name>A0A6B8VSJ3_9CORY</name>
<dbReference type="Gene3D" id="3.20.10.10">
    <property type="entry name" value="D-amino Acid Aminotransferase, subunit A, domain 2"/>
    <property type="match status" value="1"/>
</dbReference>